<gene>
    <name evidence="2" type="ORF">DI536_27965</name>
</gene>
<evidence type="ECO:0000313" key="3">
    <source>
        <dbReference type="Proteomes" id="UP000249061"/>
    </source>
</evidence>
<comment type="caution">
    <text evidence="2">The sequence shown here is derived from an EMBL/GenBank/DDBJ whole genome shotgun (WGS) entry which is preliminary data.</text>
</comment>
<dbReference type="InterPro" id="IPR036938">
    <property type="entry name" value="PAP2/HPO_sf"/>
</dbReference>
<evidence type="ECO:0008006" key="4">
    <source>
        <dbReference type="Google" id="ProtNLM"/>
    </source>
</evidence>
<dbReference type="SUPFAM" id="SSF48317">
    <property type="entry name" value="Acid phosphatase/Vanadium-dependent haloperoxidase"/>
    <property type="match status" value="1"/>
</dbReference>
<evidence type="ECO:0000313" key="2">
    <source>
        <dbReference type="EMBL" id="PZR07292.1"/>
    </source>
</evidence>
<dbReference type="Proteomes" id="UP000249061">
    <property type="component" value="Unassembled WGS sequence"/>
</dbReference>
<reference evidence="2 3" key="1">
    <citation type="submission" date="2017-08" db="EMBL/GenBank/DDBJ databases">
        <title>Infants hospitalized years apart are colonized by the same room-sourced microbial strains.</title>
        <authorList>
            <person name="Brooks B."/>
            <person name="Olm M.R."/>
            <person name="Firek B.A."/>
            <person name="Baker R."/>
            <person name="Thomas B.C."/>
            <person name="Morowitz M.J."/>
            <person name="Banfield J.F."/>
        </authorList>
    </citation>
    <scope>NUCLEOTIDE SEQUENCE [LARGE SCALE GENOMIC DNA]</scope>
    <source>
        <strain evidence="2">S2_003_000_R2_14</strain>
    </source>
</reference>
<organism evidence="2 3">
    <name type="scientific">Archangium gephyra</name>
    <dbReference type="NCBI Taxonomy" id="48"/>
    <lineage>
        <taxon>Bacteria</taxon>
        <taxon>Pseudomonadati</taxon>
        <taxon>Myxococcota</taxon>
        <taxon>Myxococcia</taxon>
        <taxon>Myxococcales</taxon>
        <taxon>Cystobacterineae</taxon>
        <taxon>Archangiaceae</taxon>
        <taxon>Archangium</taxon>
    </lineage>
</organism>
<name>A0A2W5SWX8_9BACT</name>
<evidence type="ECO:0000256" key="1">
    <source>
        <dbReference type="SAM" id="MobiDB-lite"/>
    </source>
</evidence>
<sequence>MLFHTLILAVALAAEPGDAPPPLPEDTPKTAVEPFDEKPTLSPPPVYEPRGLFVGEKWRYKQKQPFLPWLGAFALRIAADLVAVPASVMRWEFADAVTLGIGVGVPVGMSVPINGQSIDSRLQFAIRAGLGGPNCDYAAETHNSRLCDYPPSNRPRLWTLPSDDVIMAVVMGTPVLMMLIAALPEGGEPFVEASALALEALAVTQVYHVGLKLLTGREGPLARDGYGEYFGPTQVHFPDGTPSGHSATIFSWLVFTRRTSTRRGCRR</sequence>
<protein>
    <recommendedName>
        <fullName evidence="4">Phosphatidic acid phosphatase type 2/haloperoxidase domain-containing protein</fullName>
    </recommendedName>
</protein>
<dbReference type="AlphaFoldDB" id="A0A2W5SWX8"/>
<feature type="region of interest" description="Disordered" evidence="1">
    <location>
        <begin position="18"/>
        <end position="44"/>
    </location>
</feature>
<dbReference type="EMBL" id="QFQP01000032">
    <property type="protein sequence ID" value="PZR07292.1"/>
    <property type="molecule type" value="Genomic_DNA"/>
</dbReference>
<proteinExistence type="predicted"/>
<accession>A0A2W5SWX8</accession>